<dbReference type="Proteomes" id="UP001549110">
    <property type="component" value="Unassembled WGS sequence"/>
</dbReference>
<evidence type="ECO:0008006" key="3">
    <source>
        <dbReference type="Google" id="ProtNLM"/>
    </source>
</evidence>
<protein>
    <recommendedName>
        <fullName evidence="3">Vgr related protein</fullName>
    </recommendedName>
</protein>
<proteinExistence type="predicted"/>
<accession>A0ABV2EHY5</accession>
<gene>
    <name evidence="1" type="ORF">ABID41_001748</name>
</gene>
<name>A0ABV2EHY5_9CAUL</name>
<dbReference type="EMBL" id="JBEPLU010000001">
    <property type="protein sequence ID" value="MET3526653.1"/>
    <property type="molecule type" value="Genomic_DNA"/>
</dbReference>
<dbReference type="RefSeq" id="WP_331932342.1">
    <property type="nucleotide sequence ID" value="NZ_JBEPLU010000001.1"/>
</dbReference>
<evidence type="ECO:0000313" key="1">
    <source>
        <dbReference type="EMBL" id="MET3526653.1"/>
    </source>
</evidence>
<reference evidence="1 2" key="1">
    <citation type="submission" date="2024-06" db="EMBL/GenBank/DDBJ databases">
        <title>Genomic Encyclopedia of Type Strains, Phase IV (KMG-IV): sequencing the most valuable type-strain genomes for metagenomic binning, comparative biology and taxonomic classification.</title>
        <authorList>
            <person name="Goeker M."/>
        </authorList>
    </citation>
    <scope>NUCLEOTIDE SEQUENCE [LARGE SCALE GENOMIC DNA]</scope>
    <source>
        <strain evidence="1 2">DSM 17809</strain>
    </source>
</reference>
<keyword evidence="2" id="KW-1185">Reference proteome</keyword>
<organism evidence="1 2">
    <name type="scientific">Phenylobacterium koreense</name>
    <dbReference type="NCBI Taxonomy" id="266125"/>
    <lineage>
        <taxon>Bacteria</taxon>
        <taxon>Pseudomonadati</taxon>
        <taxon>Pseudomonadota</taxon>
        <taxon>Alphaproteobacteria</taxon>
        <taxon>Caulobacterales</taxon>
        <taxon>Caulobacteraceae</taxon>
        <taxon>Phenylobacterium</taxon>
    </lineage>
</organism>
<evidence type="ECO:0000313" key="2">
    <source>
        <dbReference type="Proteomes" id="UP001549110"/>
    </source>
</evidence>
<comment type="caution">
    <text evidence="1">The sequence shown here is derived from an EMBL/GenBank/DDBJ whole genome shotgun (WGS) entry which is preliminary data.</text>
</comment>
<sequence length="166" mass="18550">MRRPDLMPPLRLRRLTAGERRLCEEVFADELDTDLVRLLSLPVWPRPFVPGGRLVVWPATSAMADFSQAPLWLRSVLLHELVHVWQAQHGVFLPFAKLRAGDGRSAYAYDLDDGRGFSQLNIEQQAMVVQHAYLAARGGAAPYAQAAYARILAAWPAPLGGRPRKI</sequence>